<evidence type="ECO:0000313" key="1">
    <source>
        <dbReference type="EMBL" id="MPC97225.1"/>
    </source>
</evidence>
<gene>
    <name evidence="1" type="ORF">E2C01_092529</name>
</gene>
<protein>
    <submittedName>
        <fullName evidence="1">Uncharacterized protein</fullName>
    </submittedName>
</protein>
<organism evidence="1 2">
    <name type="scientific">Portunus trituberculatus</name>
    <name type="common">Swimming crab</name>
    <name type="synonym">Neptunus trituberculatus</name>
    <dbReference type="NCBI Taxonomy" id="210409"/>
    <lineage>
        <taxon>Eukaryota</taxon>
        <taxon>Metazoa</taxon>
        <taxon>Ecdysozoa</taxon>
        <taxon>Arthropoda</taxon>
        <taxon>Crustacea</taxon>
        <taxon>Multicrustacea</taxon>
        <taxon>Malacostraca</taxon>
        <taxon>Eumalacostraca</taxon>
        <taxon>Eucarida</taxon>
        <taxon>Decapoda</taxon>
        <taxon>Pleocyemata</taxon>
        <taxon>Brachyura</taxon>
        <taxon>Eubrachyura</taxon>
        <taxon>Portunoidea</taxon>
        <taxon>Portunidae</taxon>
        <taxon>Portuninae</taxon>
        <taxon>Portunus</taxon>
    </lineage>
</organism>
<dbReference type="AlphaFoldDB" id="A0A5B7JRL8"/>
<proteinExistence type="predicted"/>
<name>A0A5B7JRL8_PORTR</name>
<keyword evidence="2" id="KW-1185">Reference proteome</keyword>
<reference evidence="1 2" key="1">
    <citation type="submission" date="2019-05" db="EMBL/GenBank/DDBJ databases">
        <title>Another draft genome of Portunus trituberculatus and its Hox gene families provides insights of decapod evolution.</title>
        <authorList>
            <person name="Jeong J.-H."/>
            <person name="Song I."/>
            <person name="Kim S."/>
            <person name="Choi T."/>
            <person name="Kim D."/>
            <person name="Ryu S."/>
            <person name="Kim W."/>
        </authorList>
    </citation>
    <scope>NUCLEOTIDE SEQUENCE [LARGE SCALE GENOMIC DNA]</scope>
    <source>
        <tissue evidence="1">Muscle</tissue>
    </source>
</reference>
<accession>A0A5B7JRL8</accession>
<dbReference type="EMBL" id="VSRR010109067">
    <property type="protein sequence ID" value="MPC97225.1"/>
    <property type="molecule type" value="Genomic_DNA"/>
</dbReference>
<dbReference type="Proteomes" id="UP000324222">
    <property type="component" value="Unassembled WGS sequence"/>
</dbReference>
<evidence type="ECO:0000313" key="2">
    <source>
        <dbReference type="Proteomes" id="UP000324222"/>
    </source>
</evidence>
<comment type="caution">
    <text evidence="1">The sequence shown here is derived from an EMBL/GenBank/DDBJ whole genome shotgun (WGS) entry which is preliminary data.</text>
</comment>
<sequence length="61" mass="6711">MQGYQGGRCVLADVAWQVWDALFLFGYKKKVDGGISESLHIIPRVIVNVISDGITVTMEGK</sequence>